<evidence type="ECO:0000256" key="5">
    <source>
        <dbReference type="ARBA" id="ARBA00022679"/>
    </source>
</evidence>
<dbReference type="InterPro" id="IPR011009">
    <property type="entry name" value="Kinase-like_dom_sf"/>
</dbReference>
<feature type="region of interest" description="Disordered" evidence="21">
    <location>
        <begin position="1135"/>
        <end position="1187"/>
    </location>
</feature>
<evidence type="ECO:0000259" key="23">
    <source>
        <dbReference type="PROSITE" id="PS50011"/>
    </source>
</evidence>
<dbReference type="FunFam" id="1.10.510.10:FF:000251">
    <property type="entry name" value="eukaryotic translation initiation factor 2-alpha kinase 3"/>
    <property type="match status" value="1"/>
</dbReference>
<evidence type="ECO:0000256" key="4">
    <source>
        <dbReference type="ARBA" id="ARBA00022553"/>
    </source>
</evidence>
<evidence type="ECO:0000256" key="1">
    <source>
        <dbReference type="ARBA" id="ARBA00004115"/>
    </source>
</evidence>
<feature type="compositionally biased region" description="Polar residues" evidence="21">
    <location>
        <begin position="788"/>
        <end position="801"/>
    </location>
</feature>
<dbReference type="PROSITE" id="PS50011">
    <property type="entry name" value="PROTEIN_KINASE_DOM"/>
    <property type="match status" value="1"/>
</dbReference>
<evidence type="ECO:0000313" key="25">
    <source>
        <dbReference type="Proteomes" id="UP000075884"/>
    </source>
</evidence>
<evidence type="ECO:0000256" key="20">
    <source>
        <dbReference type="PROSITE-ProRule" id="PRU10141"/>
    </source>
</evidence>
<keyword evidence="25" id="KW-1185">Reference proteome</keyword>
<dbReference type="GO" id="GO:0005634">
    <property type="term" value="C:nucleus"/>
    <property type="evidence" value="ECO:0007669"/>
    <property type="project" value="TreeGrafter"/>
</dbReference>
<dbReference type="InterPro" id="IPR000719">
    <property type="entry name" value="Prot_kinase_dom"/>
</dbReference>
<feature type="domain" description="Protein kinase" evidence="23">
    <location>
        <begin position="584"/>
        <end position="1110"/>
    </location>
</feature>
<dbReference type="GO" id="GO:0005524">
    <property type="term" value="F:ATP binding"/>
    <property type="evidence" value="ECO:0007669"/>
    <property type="project" value="UniProtKB-UniRule"/>
</dbReference>
<sequence>MPTCSVLIRCALCVGTVLLATVATVALGSKGQPSPNLPEDQASAAAPVEQLPFCPEDVARQRDLNDGLVFVTTLDGKLSALDMLNGGAERWSIQTGPGPLLSSSIHRLELTNNGKWVRMIPSLGGSLYKFDGDSIEPIPFSAEDLLKSSFKFSDDLVISGGKETRSYGVSMQTGQLIYICTMQGCKNATELAMESSEHGKYGPPEETLDPQQEDVLVIRRQTQTVRAVESRTGSERWNFSIGHHEVEKMSSEDCRGGRERREVDPVVLDLDLRVIIPEGVICAVRKSAPGEIVWRHKFSVPIVSAWRPSGTNDDRLVGVDLFDRTDWLWNGNVDESGTDRPPLVNPSLYIGMHEKQLYIQESNAMMNEREEKLQELALLTDESKLPAIPWKPLPASSAVAGLLTSGGDNSFQLVNDEDDDEAGESTAIARSVLYASNYINGNGFFLVYDPEKGEQCGQNGEESHGDNSTVSGAEVTNGEDMDTMFDVPVKVIIVSMWFWWKEILIISITTALILNMMLKLRLEKPPVMVVVERKIAVPIPTAVEAIEEFPPAIRMGTVRSYSESSSSNAVPAVENYTSRFRDDFDLVQCLGKGGFGVVFEVRNKLDDCRYAIKRVVLPNKQESKDRVMREVKTLAHCEHQNIVRYFHAWIETPPPGWQERHDREWIERNCLSTSIDIETPTDTCPPLPGRGGASAATGASSFEVGMKNSRLQASSVWMPRLPEPSFTFSNGIGDGQAESLNRYDQSDSCSFIEFRAEGGDEAGEKSLAREDDEDDTSSSESDSDEASGVQSNGKAQWNSNGGDDDSLDIVFKEPSRSDGISNNGAGDKHSVSIDVSFSPEAVSRPALLNGGKEARQEKPNPFRKTHRRPLSLDLTSTGSVRGHFATDRRGALPGQTVATETSEGQSKATSHTQSNKLYLYIQMQLCHKQSLKEWLSMNGFPARRDKIVPIFEQIVAGVEYVHLKGLIHRDLKPSNIFFSLDGRIKIGDFGLVTDSSDLQYDSENNVPTMGPDRHTRQVGTQLYMSPEQLKGLPYDYKVDIYSLGLILFELLVSFGTEMERICTLKSVRKSTFPDNFELDHQCEYKLLTLMLSEAPNKRPTTFGIKAHPPFKRMLSNKSTNSLGVVDETLVVNGTPGSASGSFESDDGDEWHFELPPRRKDSRTYSTSGSGSGNGSAGGVAAPNQLCF</sequence>
<evidence type="ECO:0000313" key="24">
    <source>
        <dbReference type="EnsemblMetazoa" id="ADIR003539-PA"/>
    </source>
</evidence>
<dbReference type="GO" id="GO:0005789">
    <property type="term" value="C:endoplasmic reticulum membrane"/>
    <property type="evidence" value="ECO:0007669"/>
    <property type="project" value="UniProtKB-SubCell"/>
</dbReference>
<evidence type="ECO:0000256" key="15">
    <source>
        <dbReference type="ARBA" id="ARBA00023136"/>
    </source>
</evidence>
<dbReference type="STRING" id="7168.A0A182N7B5"/>
<dbReference type="InterPro" id="IPR008271">
    <property type="entry name" value="Ser/Thr_kinase_AS"/>
</dbReference>
<evidence type="ECO:0000256" key="7">
    <source>
        <dbReference type="ARBA" id="ARBA00022729"/>
    </source>
</evidence>
<keyword evidence="12" id="KW-0810">Translation regulation</keyword>
<feature type="region of interest" description="Disordered" evidence="21">
    <location>
        <begin position="677"/>
        <end position="698"/>
    </location>
</feature>
<dbReference type="Gene3D" id="3.30.200.20">
    <property type="entry name" value="Phosphorylase Kinase, domain 1"/>
    <property type="match status" value="1"/>
</dbReference>
<evidence type="ECO:0000256" key="14">
    <source>
        <dbReference type="ARBA" id="ARBA00023016"/>
    </source>
</evidence>
<dbReference type="PANTHER" id="PTHR11042">
    <property type="entry name" value="EUKARYOTIC TRANSLATION INITIATION FACTOR 2-ALPHA KINASE EIF2-ALPHA KINASE -RELATED"/>
    <property type="match status" value="1"/>
</dbReference>
<dbReference type="PROSITE" id="PS00107">
    <property type="entry name" value="PROTEIN_KINASE_ATP"/>
    <property type="match status" value="1"/>
</dbReference>
<keyword evidence="15" id="KW-0472">Membrane</keyword>
<dbReference type="CDD" id="cd09768">
    <property type="entry name" value="Luminal_EIF2AK3"/>
    <property type="match status" value="1"/>
</dbReference>
<dbReference type="PANTHER" id="PTHR11042:SF91">
    <property type="entry name" value="EUKARYOTIC TRANSLATION INITIATION FACTOR 2-ALPHA KINASE"/>
    <property type="match status" value="1"/>
</dbReference>
<feature type="region of interest" description="Disordered" evidence="21">
    <location>
        <begin position="844"/>
        <end position="910"/>
    </location>
</feature>
<feature type="compositionally biased region" description="Acidic residues" evidence="21">
    <location>
        <begin position="770"/>
        <end position="785"/>
    </location>
</feature>
<evidence type="ECO:0000256" key="18">
    <source>
        <dbReference type="ARBA" id="ARBA00037982"/>
    </source>
</evidence>
<keyword evidence="17" id="KW-0834">Unfolded protein response</keyword>
<evidence type="ECO:0000256" key="8">
    <source>
        <dbReference type="ARBA" id="ARBA00022741"/>
    </source>
</evidence>
<dbReference type="SUPFAM" id="SSF56112">
    <property type="entry name" value="Protein kinase-like (PK-like)"/>
    <property type="match status" value="1"/>
</dbReference>
<dbReference type="EnsemblMetazoa" id="ADIR003539-RA">
    <property type="protein sequence ID" value="ADIR003539-PA"/>
    <property type="gene ID" value="ADIR003539"/>
</dbReference>
<evidence type="ECO:0000256" key="19">
    <source>
        <dbReference type="ARBA" id="ARBA00041500"/>
    </source>
</evidence>
<dbReference type="InterPro" id="IPR017441">
    <property type="entry name" value="Protein_kinase_ATP_BS"/>
</dbReference>
<evidence type="ECO:0000256" key="10">
    <source>
        <dbReference type="ARBA" id="ARBA00022824"/>
    </source>
</evidence>
<dbReference type="InterPro" id="IPR015943">
    <property type="entry name" value="WD40/YVTN_repeat-like_dom_sf"/>
</dbReference>
<dbReference type="Pfam" id="PF00069">
    <property type="entry name" value="Pkinase"/>
    <property type="match status" value="2"/>
</dbReference>
<dbReference type="GO" id="GO:0004694">
    <property type="term" value="F:eukaryotic translation initiation factor 2alpha kinase activity"/>
    <property type="evidence" value="ECO:0007669"/>
    <property type="project" value="TreeGrafter"/>
</dbReference>
<evidence type="ECO:0000256" key="9">
    <source>
        <dbReference type="ARBA" id="ARBA00022777"/>
    </source>
</evidence>
<dbReference type="Proteomes" id="UP000075884">
    <property type="component" value="Unassembled WGS sequence"/>
</dbReference>
<dbReference type="SMART" id="SM00564">
    <property type="entry name" value="PQQ"/>
    <property type="match status" value="2"/>
</dbReference>
<dbReference type="AlphaFoldDB" id="A0A182N7B5"/>
<keyword evidence="6" id="KW-0812">Transmembrane</keyword>
<feature type="chain" id="PRO_5008129455" description="non-specific serine/threonine protein kinase" evidence="22">
    <location>
        <begin position="29"/>
        <end position="1187"/>
    </location>
</feature>
<dbReference type="EC" id="2.7.11.1" evidence="2"/>
<evidence type="ECO:0000256" key="17">
    <source>
        <dbReference type="ARBA" id="ARBA00023230"/>
    </source>
</evidence>
<feature type="compositionally biased region" description="Polar residues" evidence="21">
    <location>
        <begin position="896"/>
        <end position="910"/>
    </location>
</feature>
<keyword evidence="9" id="KW-0418">Kinase</keyword>
<dbReference type="GO" id="GO:0034976">
    <property type="term" value="P:response to endoplasmic reticulum stress"/>
    <property type="evidence" value="ECO:0007669"/>
    <property type="project" value="UniProtKB-ARBA"/>
</dbReference>
<reference evidence="24" key="2">
    <citation type="submission" date="2020-05" db="UniProtKB">
        <authorList>
            <consortium name="EnsemblMetazoa"/>
        </authorList>
    </citation>
    <scope>IDENTIFICATION</scope>
    <source>
        <strain evidence="24">WRAIR2</strain>
    </source>
</reference>
<dbReference type="VEuPathDB" id="VectorBase:ADIR003539"/>
<keyword evidence="14" id="KW-0346">Stress response</keyword>
<feature type="compositionally biased region" description="Basic and acidic residues" evidence="21">
    <location>
        <begin position="756"/>
        <end position="769"/>
    </location>
</feature>
<comment type="similarity">
    <text evidence="18">Belongs to the protein kinase superfamily. Ser/Thr protein kinase family. GCN2 subfamily.</text>
</comment>
<feature type="region of interest" description="Disordered" evidence="21">
    <location>
        <begin position="455"/>
        <end position="474"/>
    </location>
</feature>
<keyword evidence="8 20" id="KW-0547">Nucleotide-binding</keyword>
<feature type="signal peptide" evidence="22">
    <location>
        <begin position="1"/>
        <end position="28"/>
    </location>
</feature>
<feature type="compositionally biased region" description="Basic and acidic residues" evidence="21">
    <location>
        <begin position="1149"/>
        <end position="1162"/>
    </location>
</feature>
<protein>
    <recommendedName>
        <fullName evidence="2">non-specific serine/threonine protein kinase</fullName>
        <ecNumber evidence="2">2.7.11.1</ecNumber>
    </recommendedName>
    <alternativeName>
        <fullName evidence="19">PRKR-like endoplasmic reticulum kinase</fullName>
    </alternativeName>
</protein>
<dbReference type="InterPro" id="IPR018391">
    <property type="entry name" value="PQQ_b-propeller_rpt"/>
</dbReference>
<dbReference type="FunFam" id="3.30.200.20:FF:000193">
    <property type="entry name" value="Eukaryotic translation initiation factor 2-alpha kinase 3"/>
    <property type="match status" value="1"/>
</dbReference>
<dbReference type="InterPro" id="IPR050339">
    <property type="entry name" value="CC_SR_Kinase"/>
</dbReference>
<keyword evidence="16" id="KW-0325">Glycoprotein</keyword>
<reference evidence="25" key="1">
    <citation type="submission" date="2013-03" db="EMBL/GenBank/DDBJ databases">
        <title>The Genome Sequence of Anopheles dirus WRAIR2.</title>
        <authorList>
            <consortium name="The Broad Institute Genomics Platform"/>
            <person name="Neafsey D.E."/>
            <person name="Walton C."/>
            <person name="Walker B."/>
            <person name="Young S.K."/>
            <person name="Zeng Q."/>
            <person name="Gargeya S."/>
            <person name="Fitzgerald M."/>
            <person name="Haas B."/>
            <person name="Abouelleil A."/>
            <person name="Allen A.W."/>
            <person name="Alvarado L."/>
            <person name="Arachchi H.M."/>
            <person name="Berlin A.M."/>
            <person name="Chapman S.B."/>
            <person name="Gainer-Dewar J."/>
            <person name="Goldberg J."/>
            <person name="Griggs A."/>
            <person name="Gujja S."/>
            <person name="Hansen M."/>
            <person name="Howarth C."/>
            <person name="Imamovic A."/>
            <person name="Ireland A."/>
            <person name="Larimer J."/>
            <person name="McCowan C."/>
            <person name="Murphy C."/>
            <person name="Pearson M."/>
            <person name="Poon T.W."/>
            <person name="Priest M."/>
            <person name="Roberts A."/>
            <person name="Saif S."/>
            <person name="Shea T."/>
            <person name="Sisk P."/>
            <person name="Sykes S."/>
            <person name="Wortman J."/>
            <person name="Nusbaum C."/>
            <person name="Birren B."/>
        </authorList>
    </citation>
    <scope>NUCLEOTIDE SEQUENCE [LARGE SCALE GENOMIC DNA]</scope>
    <source>
        <strain evidence="25">WRAIR2</strain>
    </source>
</reference>
<feature type="binding site" evidence="20">
    <location>
        <position position="613"/>
    </location>
    <ligand>
        <name>ATP</name>
        <dbReference type="ChEBI" id="CHEBI:30616"/>
    </ligand>
</feature>
<keyword evidence="13" id="KW-1133">Transmembrane helix</keyword>
<feature type="region of interest" description="Disordered" evidence="21">
    <location>
        <begin position="756"/>
        <end position="831"/>
    </location>
</feature>
<keyword evidence="7 22" id="KW-0732">Signal</keyword>
<keyword evidence="3" id="KW-0723">Serine/threonine-protein kinase</keyword>
<keyword evidence="10" id="KW-0256">Endoplasmic reticulum</keyword>
<organism evidence="24 25">
    <name type="scientific">Anopheles dirus</name>
    <dbReference type="NCBI Taxonomy" id="7168"/>
    <lineage>
        <taxon>Eukaryota</taxon>
        <taxon>Metazoa</taxon>
        <taxon>Ecdysozoa</taxon>
        <taxon>Arthropoda</taxon>
        <taxon>Hexapoda</taxon>
        <taxon>Insecta</taxon>
        <taxon>Pterygota</taxon>
        <taxon>Neoptera</taxon>
        <taxon>Endopterygota</taxon>
        <taxon>Diptera</taxon>
        <taxon>Nematocera</taxon>
        <taxon>Culicoidea</taxon>
        <taxon>Culicidae</taxon>
        <taxon>Anophelinae</taxon>
        <taxon>Anopheles</taxon>
    </lineage>
</organism>
<dbReference type="SUPFAM" id="SSF50998">
    <property type="entry name" value="Quinoprotein alcohol dehydrogenase-like"/>
    <property type="match status" value="1"/>
</dbReference>
<proteinExistence type="inferred from homology"/>
<dbReference type="SMART" id="SM00220">
    <property type="entry name" value="S_TKc"/>
    <property type="match status" value="1"/>
</dbReference>
<evidence type="ECO:0000256" key="13">
    <source>
        <dbReference type="ARBA" id="ARBA00022989"/>
    </source>
</evidence>
<dbReference type="GO" id="GO:0006986">
    <property type="term" value="P:response to unfolded protein"/>
    <property type="evidence" value="ECO:0007669"/>
    <property type="project" value="UniProtKB-KW"/>
</dbReference>
<dbReference type="PROSITE" id="PS00108">
    <property type="entry name" value="PROTEIN_KINASE_ST"/>
    <property type="match status" value="1"/>
</dbReference>
<evidence type="ECO:0000256" key="22">
    <source>
        <dbReference type="SAM" id="SignalP"/>
    </source>
</evidence>
<evidence type="ECO:0000256" key="21">
    <source>
        <dbReference type="SAM" id="MobiDB-lite"/>
    </source>
</evidence>
<keyword evidence="11 20" id="KW-0067">ATP-binding</keyword>
<dbReference type="InterPro" id="IPR011047">
    <property type="entry name" value="Quinoprotein_ADH-like_sf"/>
</dbReference>
<feature type="compositionally biased region" description="Polar residues" evidence="21">
    <location>
        <begin position="456"/>
        <end position="471"/>
    </location>
</feature>
<evidence type="ECO:0000256" key="2">
    <source>
        <dbReference type="ARBA" id="ARBA00012513"/>
    </source>
</evidence>
<evidence type="ECO:0000256" key="16">
    <source>
        <dbReference type="ARBA" id="ARBA00023180"/>
    </source>
</evidence>
<dbReference type="Gene3D" id="2.130.10.10">
    <property type="entry name" value="YVTN repeat-like/Quinoprotein amine dehydrogenase"/>
    <property type="match status" value="1"/>
</dbReference>
<comment type="subcellular location">
    <subcellularLocation>
        <location evidence="1">Endoplasmic reticulum membrane</location>
        <topology evidence="1">Single-pass type I membrane protein</topology>
    </subcellularLocation>
</comment>
<dbReference type="Gene3D" id="1.10.510.10">
    <property type="entry name" value="Transferase(Phosphotransferase) domain 1"/>
    <property type="match status" value="1"/>
</dbReference>
<keyword evidence="5" id="KW-0808">Transferase</keyword>
<evidence type="ECO:0000256" key="12">
    <source>
        <dbReference type="ARBA" id="ARBA00022845"/>
    </source>
</evidence>
<evidence type="ECO:0000256" key="11">
    <source>
        <dbReference type="ARBA" id="ARBA00022840"/>
    </source>
</evidence>
<keyword evidence="4" id="KW-0597">Phosphoprotein</keyword>
<evidence type="ECO:0000256" key="3">
    <source>
        <dbReference type="ARBA" id="ARBA00022527"/>
    </source>
</evidence>
<accession>A0A182N7B5</accession>
<name>A0A182N7B5_9DIPT</name>
<evidence type="ECO:0000256" key="6">
    <source>
        <dbReference type="ARBA" id="ARBA00022692"/>
    </source>
</evidence>